<evidence type="ECO:0000313" key="2">
    <source>
        <dbReference type="EMBL" id="RHG28074.1"/>
    </source>
</evidence>
<accession>A0A414T1Q6</accession>
<dbReference type="GO" id="GO:0004364">
    <property type="term" value="F:glutathione transferase activity"/>
    <property type="evidence" value="ECO:0007669"/>
    <property type="project" value="InterPro"/>
</dbReference>
<dbReference type="Gene3D" id="3.40.30.10">
    <property type="entry name" value="Glutaredoxin"/>
    <property type="match status" value="1"/>
</dbReference>
<organism evidence="2 3">
    <name type="scientific">Dorea longicatena</name>
    <dbReference type="NCBI Taxonomy" id="88431"/>
    <lineage>
        <taxon>Bacteria</taxon>
        <taxon>Bacillati</taxon>
        <taxon>Bacillota</taxon>
        <taxon>Clostridia</taxon>
        <taxon>Lachnospirales</taxon>
        <taxon>Lachnospiraceae</taxon>
        <taxon>Dorea</taxon>
    </lineage>
</organism>
<dbReference type="GO" id="GO:0005737">
    <property type="term" value="C:cytoplasm"/>
    <property type="evidence" value="ECO:0007669"/>
    <property type="project" value="TreeGrafter"/>
</dbReference>
<dbReference type="SUPFAM" id="SSF47616">
    <property type="entry name" value="GST C-terminal domain-like"/>
    <property type="match status" value="2"/>
</dbReference>
<dbReference type="AlphaFoldDB" id="A0A414T1Q6"/>
<dbReference type="Gene3D" id="1.20.1050.10">
    <property type="match status" value="2"/>
</dbReference>
<dbReference type="InterPro" id="IPR036282">
    <property type="entry name" value="Glutathione-S-Trfase_C_sf"/>
</dbReference>
<dbReference type="PANTHER" id="PTHR32419">
    <property type="entry name" value="GLUTATHIONYL-HYDROQUINONE REDUCTASE"/>
    <property type="match status" value="1"/>
</dbReference>
<dbReference type="RefSeq" id="WP_118224326.1">
    <property type="nucleotide sequence ID" value="NZ_QRIC01000003.1"/>
</dbReference>
<dbReference type="EMBL" id="QRIC01000003">
    <property type="protein sequence ID" value="RHG28074.1"/>
    <property type="molecule type" value="Genomic_DNA"/>
</dbReference>
<dbReference type="PROSITE" id="PS50405">
    <property type="entry name" value="GST_CTER"/>
    <property type="match status" value="2"/>
</dbReference>
<dbReference type="Pfam" id="PF13410">
    <property type="entry name" value="GST_C_2"/>
    <property type="match status" value="1"/>
</dbReference>
<dbReference type="PANTHER" id="PTHR32419:SF6">
    <property type="entry name" value="GLUTATHIONE S-TRANSFERASE OMEGA-LIKE 1-RELATED"/>
    <property type="match status" value="1"/>
</dbReference>
<name>A0A414T1Q6_9FIRM</name>
<evidence type="ECO:0000313" key="3">
    <source>
        <dbReference type="Proteomes" id="UP000284095"/>
    </source>
</evidence>
<feature type="domain" description="GST C-terminal" evidence="1">
    <location>
        <begin position="340"/>
        <end position="467"/>
    </location>
</feature>
<proteinExistence type="predicted"/>
<dbReference type="InterPro" id="IPR010987">
    <property type="entry name" value="Glutathione-S-Trfase_C-like"/>
</dbReference>
<reference evidence="2 3" key="1">
    <citation type="submission" date="2018-08" db="EMBL/GenBank/DDBJ databases">
        <title>A genome reference for cultivated species of the human gut microbiota.</title>
        <authorList>
            <person name="Zou Y."/>
            <person name="Xue W."/>
            <person name="Luo G."/>
        </authorList>
    </citation>
    <scope>NUCLEOTIDE SEQUENCE [LARGE SCALE GENOMIC DNA]</scope>
    <source>
        <strain evidence="2 3">AM22-22</strain>
    </source>
</reference>
<gene>
    <name evidence="2" type="ORF">DW265_02755</name>
</gene>
<dbReference type="Proteomes" id="UP000284095">
    <property type="component" value="Unassembled WGS sequence"/>
</dbReference>
<dbReference type="InterPro" id="IPR016639">
    <property type="entry name" value="GST_Omega/GSH"/>
</dbReference>
<feature type="domain" description="GST C-terminal" evidence="1">
    <location>
        <begin position="169"/>
        <end position="294"/>
    </location>
</feature>
<protein>
    <recommendedName>
        <fullName evidence="1">GST C-terminal domain-containing protein</fullName>
    </recommendedName>
</protein>
<sequence>MSYLEPFQSVALFENTFRHQLNKKTGKIDERKFVFDKHFGDGEGQLPVVPDRYRLIWMPGCPHSNKAMITLRLLGLDRVISVGKCGVLRDPRGWIFSEDLGGVDPVLKIHYLDDAYLKGDPDFVGRSTVPAIADVTIGAIVQNEAWDIPKYFVVDWKKYHKENAPDLYPEKLRTEIDELSAFINKHINAYACGFARSQEAFDEGYVSYFEALETLEERLSTRRFINGDYITLSDIHLYVALIRFHINYHLVFGVNKKRLEDYPNLWNYTRDIYQTEGFYDYTKLELIKRHYQQSPHMRAKLGNVYGLLGAGPDNRQLLSTTGREKLSADPENKFTYEKEDRPLYAHQNEADEITYMKENLLLPIEKAGAATFQTDLERFAYQEKDALTEIDKRLSKRKYLLGDTVTEADKLLYQTLLRHGYIYYYLYKLNFAKSFDFANIARYEAELKQIPDIADSIQIEDEKRKAFLGLEDAWNPYHLVFCGPEDEVWQ</sequence>
<evidence type="ECO:0000259" key="1">
    <source>
        <dbReference type="PROSITE" id="PS50405"/>
    </source>
</evidence>
<keyword evidence="3" id="KW-1185">Reference proteome</keyword>
<comment type="caution">
    <text evidence="2">The sequence shown here is derived from an EMBL/GenBank/DDBJ whole genome shotgun (WGS) entry which is preliminary data.</text>
</comment>